<sequence length="135" mass="15451">TMHRALVQQADKLYGARHYNHYEFLLALTDRLGGIGLEHHRSSENSADPGYFTEWDNNAWMRDLLPHEYTHSWNGKYRRGADLATANFNTPMGDSLLWVYEGQTQFWGQVLAARSGLWSTAQARDMLANVAATYD</sequence>
<evidence type="ECO:0000313" key="3">
    <source>
        <dbReference type="Proteomes" id="UP000525686"/>
    </source>
</evidence>
<gene>
    <name evidence="2" type="ORF">H3146_28265</name>
</gene>
<dbReference type="Gene3D" id="1.10.390.10">
    <property type="entry name" value="Neutral Protease Domain 2"/>
    <property type="match status" value="1"/>
</dbReference>
<reference evidence="3" key="1">
    <citation type="submission" date="2020-05" db="EMBL/GenBank/DDBJ databases">
        <title>Classification of alakaliphilic streptomycetes isolated from an alkaline soil next to Lonar Crater, India and a proposal for the recognition of Streptomyces alkaliterrae sp. nov.</title>
        <authorList>
            <person name="Golinska P."/>
        </authorList>
    </citation>
    <scope>NUCLEOTIDE SEQUENCE [LARGE SCALE GENOMIC DNA]</scope>
    <source>
        <strain evidence="3">OF3</strain>
    </source>
</reference>
<dbReference type="EMBL" id="JABJWZ010000714">
    <property type="protein sequence ID" value="MBB1257194.1"/>
    <property type="molecule type" value="Genomic_DNA"/>
</dbReference>
<dbReference type="InterPro" id="IPR027268">
    <property type="entry name" value="Peptidase_M4/M1_CTD_sf"/>
</dbReference>
<accession>A0A7W3WRI7</accession>
<evidence type="ECO:0000259" key="1">
    <source>
        <dbReference type="Pfam" id="PF05299"/>
    </source>
</evidence>
<feature type="non-terminal residue" evidence="2">
    <location>
        <position position="135"/>
    </location>
</feature>
<proteinExistence type="predicted"/>
<dbReference type="AlphaFoldDB" id="A0A7W3WRI7"/>
<dbReference type="Proteomes" id="UP000525686">
    <property type="component" value="Unassembled WGS sequence"/>
</dbReference>
<comment type="caution">
    <text evidence="2">The sequence shown here is derived from an EMBL/GenBank/DDBJ whole genome shotgun (WGS) entry which is preliminary data.</text>
</comment>
<feature type="non-terminal residue" evidence="2">
    <location>
        <position position="1"/>
    </location>
</feature>
<dbReference type="Pfam" id="PF05299">
    <property type="entry name" value="Peptidase_M61"/>
    <property type="match status" value="1"/>
</dbReference>
<feature type="domain" description="Peptidase M61 catalytic" evidence="1">
    <location>
        <begin position="62"/>
        <end position="134"/>
    </location>
</feature>
<organism evidence="2 3">
    <name type="scientific">Streptomyces alkaliterrae</name>
    <dbReference type="NCBI Taxonomy" id="2213162"/>
    <lineage>
        <taxon>Bacteria</taxon>
        <taxon>Bacillati</taxon>
        <taxon>Actinomycetota</taxon>
        <taxon>Actinomycetes</taxon>
        <taxon>Kitasatosporales</taxon>
        <taxon>Streptomycetaceae</taxon>
        <taxon>Streptomyces</taxon>
    </lineage>
</organism>
<protein>
    <submittedName>
        <fullName evidence="2">Peptidase M61</fullName>
    </submittedName>
</protein>
<name>A0A7W3WRI7_9ACTN</name>
<dbReference type="InterPro" id="IPR007963">
    <property type="entry name" value="Peptidase_M61_catalytic"/>
</dbReference>
<evidence type="ECO:0000313" key="2">
    <source>
        <dbReference type="EMBL" id="MBB1257194.1"/>
    </source>
</evidence>